<dbReference type="Proteomes" id="UP000677413">
    <property type="component" value="Unassembled WGS sequence"/>
</dbReference>
<dbReference type="SUPFAM" id="SSF55729">
    <property type="entry name" value="Acyl-CoA N-acyltransferases (Nat)"/>
    <property type="match status" value="1"/>
</dbReference>
<accession>A0A940XZ54</accession>
<feature type="domain" description="BioF2-like acetyltransferase" evidence="1">
    <location>
        <begin position="177"/>
        <end position="313"/>
    </location>
</feature>
<sequence>MTGRSDRTVPHTVHTHLGADALTILTRHWPALYAHDRQAPPFQSPGWLGGTARLLPATATPMVLAAMTAASRIIAALALARYRNRGRIRVEPLSTRPATHTHLIGPHAERDAVAEAFALHLLLLQETGADVMLPGLRADTAFGRAVQAICPDSLTTQASPPAALALPFSFEALAPSQQRAHARRCRHWTQLATTHTITYRRSHHQRALRAGLKVLTALHQAGQARPRGPGTAVPWHRVVPAIGAAGAFVADLHIDATPVAAQLCLTRGHACYSVEQVTHPGYRHVAPGHALLRHLLDDLTQEGFHTLHPGCGPAASAAPGPPIRLAA</sequence>
<proteinExistence type="predicted"/>
<dbReference type="InterPro" id="IPR038740">
    <property type="entry name" value="BioF2-like_GNAT_dom"/>
</dbReference>
<evidence type="ECO:0000259" key="1">
    <source>
        <dbReference type="Pfam" id="PF13480"/>
    </source>
</evidence>
<name>A0A940XZ54_9ACTN</name>
<reference evidence="2 3" key="1">
    <citation type="submission" date="2021-04" db="EMBL/GenBank/DDBJ databases">
        <authorList>
            <person name="Tang X."/>
            <person name="Zhou X."/>
            <person name="Chen X."/>
            <person name="Cernava T."/>
            <person name="Zhang C."/>
        </authorList>
    </citation>
    <scope>NUCLEOTIDE SEQUENCE [LARGE SCALE GENOMIC DNA]</scope>
    <source>
        <strain evidence="2 3">BH-SS-21</strain>
    </source>
</reference>
<comment type="caution">
    <text evidence="2">The sequence shown here is derived from an EMBL/GenBank/DDBJ whole genome shotgun (WGS) entry which is preliminary data.</text>
</comment>
<evidence type="ECO:0000313" key="3">
    <source>
        <dbReference type="Proteomes" id="UP000677413"/>
    </source>
</evidence>
<gene>
    <name evidence="2" type="ORF">J8N05_19405</name>
</gene>
<keyword evidence="3" id="KW-1185">Reference proteome</keyword>
<dbReference type="GO" id="GO:0016746">
    <property type="term" value="F:acyltransferase activity"/>
    <property type="evidence" value="ECO:0007669"/>
    <property type="project" value="UniProtKB-KW"/>
</dbReference>
<dbReference type="Pfam" id="PF13480">
    <property type="entry name" value="Acetyltransf_6"/>
    <property type="match status" value="1"/>
</dbReference>
<dbReference type="AlphaFoldDB" id="A0A940XZ54"/>
<dbReference type="InterPro" id="IPR016181">
    <property type="entry name" value="Acyl_CoA_acyltransferase"/>
</dbReference>
<dbReference type="RefSeq" id="WP_210884482.1">
    <property type="nucleotide sequence ID" value="NZ_JAGPYQ010000001.1"/>
</dbReference>
<dbReference type="EC" id="2.3.1.-" evidence="2"/>
<protein>
    <submittedName>
        <fullName evidence="2">GNAT family N-acetyltransferase</fullName>
        <ecNumber evidence="2">2.3.1.-</ecNumber>
    </submittedName>
</protein>
<evidence type="ECO:0000313" key="2">
    <source>
        <dbReference type="EMBL" id="MBQ0850357.1"/>
    </source>
</evidence>
<dbReference type="EMBL" id="JAGPYQ010000001">
    <property type="protein sequence ID" value="MBQ0850357.1"/>
    <property type="molecule type" value="Genomic_DNA"/>
</dbReference>
<keyword evidence="2" id="KW-0808">Transferase</keyword>
<organism evidence="2 3">
    <name type="scientific">Streptomyces liliiviolaceus</name>
    <dbReference type="NCBI Taxonomy" id="2823109"/>
    <lineage>
        <taxon>Bacteria</taxon>
        <taxon>Bacillati</taxon>
        <taxon>Actinomycetota</taxon>
        <taxon>Actinomycetes</taxon>
        <taxon>Kitasatosporales</taxon>
        <taxon>Streptomycetaceae</taxon>
        <taxon>Streptomyces</taxon>
    </lineage>
</organism>
<keyword evidence="2" id="KW-0012">Acyltransferase</keyword>